<dbReference type="OrthoDB" id="2144823at2759"/>
<evidence type="ECO:0000256" key="1">
    <source>
        <dbReference type="SAM" id="MobiDB-lite"/>
    </source>
</evidence>
<gene>
    <name evidence="3" type="ORF">J8273_6642</name>
</gene>
<dbReference type="PANTHER" id="PTHR21665:SF2">
    <property type="entry name" value="CATION CHANNEL SPERM-ASSOCIATED TARGETING SUBUNIT TAU"/>
    <property type="match status" value="1"/>
</dbReference>
<name>A0A8J6E0M8_9EUKA</name>
<protein>
    <recommendedName>
        <fullName evidence="2">C2 domain-containing protein</fullName>
    </recommendedName>
</protein>
<dbReference type="Pfam" id="PF15729">
    <property type="entry name" value="CTSRT"/>
    <property type="match status" value="1"/>
</dbReference>
<dbReference type="AlphaFoldDB" id="A0A8J6E0M8"/>
<proteinExistence type="predicted"/>
<dbReference type="SUPFAM" id="SSF49562">
    <property type="entry name" value="C2 domain (Calcium/lipid-binding domain, CaLB)"/>
    <property type="match status" value="1"/>
</dbReference>
<dbReference type="InterPro" id="IPR000008">
    <property type="entry name" value="C2_dom"/>
</dbReference>
<feature type="domain" description="C2" evidence="2">
    <location>
        <begin position="44"/>
        <end position="172"/>
    </location>
</feature>
<feature type="compositionally biased region" description="Basic and acidic residues" evidence="1">
    <location>
        <begin position="427"/>
        <end position="438"/>
    </location>
</feature>
<dbReference type="PROSITE" id="PS50004">
    <property type="entry name" value="C2"/>
    <property type="match status" value="1"/>
</dbReference>
<feature type="region of interest" description="Disordered" evidence="1">
    <location>
        <begin position="349"/>
        <end position="371"/>
    </location>
</feature>
<reference evidence="3" key="1">
    <citation type="submission" date="2021-05" db="EMBL/GenBank/DDBJ databases">
        <title>A free-living protist that lacks canonical eukaryotic 1 DNA replication and segregation systems.</title>
        <authorList>
            <person name="Salas-Leiva D.E."/>
            <person name="Tromer E.C."/>
            <person name="Curtis B.A."/>
            <person name="Jerlstrom-Hultqvist J."/>
            <person name="Kolisko M."/>
            <person name="Yi Z."/>
            <person name="Salas-Leiva J.S."/>
            <person name="Gallot-Lavallee L."/>
            <person name="Kops G.J.P.L."/>
            <person name="Archibald J.M."/>
            <person name="Simpson A.G.B."/>
            <person name="Roger A.J."/>
        </authorList>
    </citation>
    <scope>NUCLEOTIDE SEQUENCE</scope>
    <source>
        <strain evidence="3">BICM</strain>
    </source>
</reference>
<dbReference type="InterPro" id="IPR035892">
    <property type="entry name" value="C2_domain_sf"/>
</dbReference>
<evidence type="ECO:0000259" key="2">
    <source>
        <dbReference type="PROSITE" id="PS50004"/>
    </source>
</evidence>
<evidence type="ECO:0000313" key="4">
    <source>
        <dbReference type="Proteomes" id="UP000717585"/>
    </source>
</evidence>
<organism evidence="3 4">
    <name type="scientific">Carpediemonas membranifera</name>
    <dbReference type="NCBI Taxonomy" id="201153"/>
    <lineage>
        <taxon>Eukaryota</taxon>
        <taxon>Metamonada</taxon>
        <taxon>Carpediemonas-like organisms</taxon>
        <taxon>Carpediemonas</taxon>
    </lineage>
</organism>
<dbReference type="PANTHER" id="PTHR21665">
    <property type="entry name" value="CATION CHANNEL SPERM-ASSOCIATED TARGETING SUBUNIT TAU"/>
    <property type="match status" value="1"/>
</dbReference>
<keyword evidence="4" id="KW-1185">Reference proteome</keyword>
<dbReference type="InterPro" id="IPR048363">
    <property type="entry name" value="CTSRT_C2"/>
</dbReference>
<dbReference type="Gene3D" id="2.60.40.150">
    <property type="entry name" value="C2 domain"/>
    <property type="match status" value="1"/>
</dbReference>
<sequence length="484" mass="54116">MKSGYSVSGAASFAASAYKSKMSSTFANRRAKVVQETTYGNDTEVDLSGLIADNDTHPAVYGVVRIAIKTGKRILVDQFFPGSTNSFVRICSQNNSRKTRVSQITKGLASWNEVKHFPVEVNRNKRHPTNLMTIELYTFSGNIAVTEPPKLLGSVGFHLHDLVRAQHVRDEFNLYSGEAMIGALAIEITFTYGLFGYGYAPQMPDLVPANKALKRSLLPRVDPPRRRTDPRRQVMLAVATDTPSFIQAEPAILGATERIRQPEDIGIIEDFTEKFPLLSSQMTSLTKIREHSQTLSRHDRLQYLKQSMFDASRRTQYVSVARFNMSNHDTRPFMKYMQPARIPIGRVKAMGSSEDGPKPRAAKDSGVNDSPPMIMIEAESEGEETKADTPGAIRSIMKTPGHVRRRSTRNGLMLVQFSQEVDELEAERERRMLTESHKPRPRSPPPRDPDADLEVGILDEASKLSLGYSSSSDEEDYEVFNGDI</sequence>
<dbReference type="InterPro" id="IPR031462">
    <property type="entry name" value="CTSRT"/>
</dbReference>
<dbReference type="Proteomes" id="UP000717585">
    <property type="component" value="Unassembled WGS sequence"/>
</dbReference>
<accession>A0A8J6E0M8</accession>
<dbReference type="EMBL" id="JAHDYR010000040">
    <property type="protein sequence ID" value="KAG9392051.1"/>
    <property type="molecule type" value="Genomic_DNA"/>
</dbReference>
<evidence type="ECO:0000313" key="3">
    <source>
        <dbReference type="EMBL" id="KAG9392051.1"/>
    </source>
</evidence>
<feature type="region of interest" description="Disordered" evidence="1">
    <location>
        <begin position="426"/>
        <end position="484"/>
    </location>
</feature>
<comment type="caution">
    <text evidence="3">The sequence shown here is derived from an EMBL/GenBank/DDBJ whole genome shotgun (WGS) entry which is preliminary data.</text>
</comment>